<comment type="caution">
    <text evidence="1">The sequence shown here is derived from an EMBL/GenBank/DDBJ whole genome shotgun (WGS) entry which is preliminary data.</text>
</comment>
<organism evidence="1 2">
    <name type="scientific">Lipomyces orientalis</name>
    <dbReference type="NCBI Taxonomy" id="1233043"/>
    <lineage>
        <taxon>Eukaryota</taxon>
        <taxon>Fungi</taxon>
        <taxon>Dikarya</taxon>
        <taxon>Ascomycota</taxon>
        <taxon>Saccharomycotina</taxon>
        <taxon>Lipomycetes</taxon>
        <taxon>Lipomycetales</taxon>
        <taxon>Lipomycetaceae</taxon>
        <taxon>Lipomyces</taxon>
    </lineage>
</organism>
<name>A0ACC3TUJ4_9ASCO</name>
<gene>
    <name evidence="1" type="ORF">V1517DRAFT_31017</name>
</gene>
<proteinExistence type="predicted"/>
<accession>A0ACC3TUJ4</accession>
<evidence type="ECO:0000313" key="2">
    <source>
        <dbReference type="Proteomes" id="UP001489719"/>
    </source>
</evidence>
<protein>
    <submittedName>
        <fullName evidence="1">Uncharacterized protein</fullName>
    </submittedName>
</protein>
<keyword evidence="2" id="KW-1185">Reference proteome</keyword>
<reference evidence="2" key="1">
    <citation type="journal article" date="2024" name="Front. Bioeng. Biotechnol.">
        <title>Genome-scale model development and genomic sequencing of the oleaginous clade Lipomyces.</title>
        <authorList>
            <person name="Czajka J.J."/>
            <person name="Han Y."/>
            <person name="Kim J."/>
            <person name="Mondo S.J."/>
            <person name="Hofstad B.A."/>
            <person name="Robles A."/>
            <person name="Haridas S."/>
            <person name="Riley R."/>
            <person name="LaButti K."/>
            <person name="Pangilinan J."/>
            <person name="Andreopoulos W."/>
            <person name="Lipzen A."/>
            <person name="Yan J."/>
            <person name="Wang M."/>
            <person name="Ng V."/>
            <person name="Grigoriev I.V."/>
            <person name="Spatafora J.W."/>
            <person name="Magnuson J.K."/>
            <person name="Baker S.E."/>
            <person name="Pomraning K.R."/>
        </authorList>
    </citation>
    <scope>NUCLEOTIDE SEQUENCE [LARGE SCALE GENOMIC DNA]</scope>
    <source>
        <strain evidence="2">CBS 10300</strain>
    </source>
</reference>
<dbReference type="Proteomes" id="UP001489719">
    <property type="component" value="Unassembled WGS sequence"/>
</dbReference>
<dbReference type="EMBL" id="MU970046">
    <property type="protein sequence ID" value="KAK9324839.1"/>
    <property type="molecule type" value="Genomic_DNA"/>
</dbReference>
<sequence length="570" mass="65043">MPFGIFRRLKHGKSKEVDFSSPPRLIEITRQRSPHHNAATDKQYVFHEAGTIDKENDSSSGQSISRRLVGLRRRIVSNPTDQHRITKGSAEPDISIPSREDALLNEQFSTVNDVKRQRPVSYYDIGRYHRLLSRRKSGSPPRSEYQRRSVSNGSRLSAYGLIQEAGGTNVADRSGNSVTHALRALKVRSVDMLHPKPTLRFEYEPIDKSVIPIDPFTSGDVKGLRRSQIRSLQVDEIADDMNSHEIRVALERDARRSLDARRSISSSQNHTRHNFNPLDEQSGMESRRPWPWRDSRELMDKDRERIVQGDSRRNSQTSGQFDEILQDAERSMSNTTEVYPVDPYLTGGTESAIPQLEDVFLPDEPTLISAQGLRYQEADMRTTDDCEQRRYSEFDRADLPRRGPKYDYTPSSGRVLTTAWTSFLKRATAERIRQGIKVRETGGIPWRTQREQESWPEANECTPRESLSGDSGSSGESSGLNDDKEIQHVSETSAAKAWESMYEPRALPTSPVRRRNQYGADIEDCDGSHGQHRHAYGGDNFVYDSRVSSRRAHFVRQEQLHEGYNVEILN</sequence>
<evidence type="ECO:0000313" key="1">
    <source>
        <dbReference type="EMBL" id="KAK9324839.1"/>
    </source>
</evidence>